<sequence>MVYGSKIGDQEFEGMYCAVLMVGSFVASAGILRVMGSDVAELPLVATTKEYQGQGYFQALFACIERLLGFLNVKHLVLPAAGEAESIWTNKFGFTKITQDQLNECVNSARPMTFQGTSMLHKLVPKCRIVHINK</sequence>
<dbReference type="Gene3D" id="3.40.630.30">
    <property type="match status" value="1"/>
</dbReference>
<evidence type="ECO:0000313" key="4">
    <source>
        <dbReference type="Proteomes" id="UP001179952"/>
    </source>
</evidence>
<evidence type="ECO:0000313" key="3">
    <source>
        <dbReference type="EMBL" id="KAK1266664.1"/>
    </source>
</evidence>
<keyword evidence="1" id="KW-0812">Transmembrane</keyword>
<dbReference type="AlphaFoldDB" id="A0AAV9AR48"/>
<dbReference type="GO" id="GO:0045944">
    <property type="term" value="P:positive regulation of transcription by RNA polymerase II"/>
    <property type="evidence" value="ECO:0007669"/>
    <property type="project" value="TreeGrafter"/>
</dbReference>
<dbReference type="GO" id="GO:0000977">
    <property type="term" value="F:RNA polymerase II transcription regulatory region sequence-specific DNA binding"/>
    <property type="evidence" value="ECO:0007669"/>
    <property type="project" value="TreeGrafter"/>
</dbReference>
<keyword evidence="1" id="KW-1133">Transmembrane helix</keyword>
<dbReference type="GO" id="GO:0005634">
    <property type="term" value="C:nucleus"/>
    <property type="evidence" value="ECO:0007669"/>
    <property type="project" value="TreeGrafter"/>
</dbReference>
<proteinExistence type="predicted"/>
<organism evidence="3 4">
    <name type="scientific">Acorus gramineus</name>
    <name type="common">Dwarf sweet flag</name>
    <dbReference type="NCBI Taxonomy" id="55184"/>
    <lineage>
        <taxon>Eukaryota</taxon>
        <taxon>Viridiplantae</taxon>
        <taxon>Streptophyta</taxon>
        <taxon>Embryophyta</taxon>
        <taxon>Tracheophyta</taxon>
        <taxon>Spermatophyta</taxon>
        <taxon>Magnoliopsida</taxon>
        <taxon>Liliopsida</taxon>
        <taxon>Acoraceae</taxon>
        <taxon>Acorus</taxon>
    </lineage>
</organism>
<dbReference type="GO" id="GO:0003682">
    <property type="term" value="F:chromatin binding"/>
    <property type="evidence" value="ECO:0007669"/>
    <property type="project" value="TreeGrafter"/>
</dbReference>
<keyword evidence="4" id="KW-1185">Reference proteome</keyword>
<dbReference type="PANTHER" id="PTHR47025">
    <property type="entry name" value="AUTOIMMUNE REGULATOR"/>
    <property type="match status" value="1"/>
</dbReference>
<evidence type="ECO:0000256" key="1">
    <source>
        <dbReference type="SAM" id="Phobius"/>
    </source>
</evidence>
<reference evidence="3" key="2">
    <citation type="submission" date="2023-06" db="EMBL/GenBank/DDBJ databases">
        <authorList>
            <person name="Ma L."/>
            <person name="Liu K.-W."/>
            <person name="Li Z."/>
            <person name="Hsiao Y.-Y."/>
            <person name="Qi Y."/>
            <person name="Fu T."/>
            <person name="Tang G."/>
            <person name="Zhang D."/>
            <person name="Sun W.-H."/>
            <person name="Liu D.-K."/>
            <person name="Li Y."/>
            <person name="Chen G.-Z."/>
            <person name="Liu X.-D."/>
            <person name="Liao X.-Y."/>
            <person name="Jiang Y.-T."/>
            <person name="Yu X."/>
            <person name="Hao Y."/>
            <person name="Huang J."/>
            <person name="Zhao X.-W."/>
            <person name="Ke S."/>
            <person name="Chen Y.-Y."/>
            <person name="Wu W.-L."/>
            <person name="Hsu J.-L."/>
            <person name="Lin Y.-F."/>
            <person name="Huang M.-D."/>
            <person name="Li C.-Y."/>
            <person name="Huang L."/>
            <person name="Wang Z.-W."/>
            <person name="Zhao X."/>
            <person name="Zhong W.-Y."/>
            <person name="Peng D.-H."/>
            <person name="Ahmad S."/>
            <person name="Lan S."/>
            <person name="Zhang J.-S."/>
            <person name="Tsai W.-C."/>
            <person name="Van De Peer Y."/>
            <person name="Liu Z.-J."/>
        </authorList>
    </citation>
    <scope>NUCLEOTIDE SEQUENCE</scope>
    <source>
        <strain evidence="3">SCP</strain>
        <tissue evidence="3">Leaves</tissue>
    </source>
</reference>
<dbReference type="GO" id="GO:0042393">
    <property type="term" value="F:histone binding"/>
    <property type="evidence" value="ECO:0007669"/>
    <property type="project" value="TreeGrafter"/>
</dbReference>
<feature type="transmembrane region" description="Helical" evidence="1">
    <location>
        <begin position="12"/>
        <end position="32"/>
    </location>
</feature>
<comment type="caution">
    <text evidence="3">The sequence shown here is derived from an EMBL/GenBank/DDBJ whole genome shotgun (WGS) entry which is preliminary data.</text>
</comment>
<dbReference type="PANTHER" id="PTHR47025:SF2">
    <property type="entry name" value="AUTOIMMUNE REGULATOR"/>
    <property type="match status" value="1"/>
</dbReference>
<dbReference type="InterPro" id="IPR056511">
    <property type="entry name" value="IDM1_C"/>
</dbReference>
<feature type="domain" description="Increased DNA methylation 1 C-terminal" evidence="2">
    <location>
        <begin position="1"/>
        <end position="122"/>
    </location>
</feature>
<dbReference type="SUPFAM" id="SSF55729">
    <property type="entry name" value="Acyl-CoA N-acyltransferases (Nat)"/>
    <property type="match status" value="1"/>
</dbReference>
<evidence type="ECO:0000259" key="2">
    <source>
        <dbReference type="Pfam" id="PF23209"/>
    </source>
</evidence>
<keyword evidence="1" id="KW-0472">Membrane</keyword>
<dbReference type="EMBL" id="JAUJYN010000007">
    <property type="protein sequence ID" value="KAK1266664.1"/>
    <property type="molecule type" value="Genomic_DNA"/>
</dbReference>
<name>A0AAV9AR48_ACOGR</name>
<reference evidence="3" key="1">
    <citation type="journal article" date="2023" name="Nat. Commun.">
        <title>Diploid and tetraploid genomes of Acorus and the evolution of monocots.</title>
        <authorList>
            <person name="Ma L."/>
            <person name="Liu K.W."/>
            <person name="Li Z."/>
            <person name="Hsiao Y.Y."/>
            <person name="Qi Y."/>
            <person name="Fu T."/>
            <person name="Tang G.D."/>
            <person name="Zhang D."/>
            <person name="Sun W.H."/>
            <person name="Liu D.K."/>
            <person name="Li Y."/>
            <person name="Chen G.Z."/>
            <person name="Liu X.D."/>
            <person name="Liao X.Y."/>
            <person name="Jiang Y.T."/>
            <person name="Yu X."/>
            <person name="Hao Y."/>
            <person name="Huang J."/>
            <person name="Zhao X.W."/>
            <person name="Ke S."/>
            <person name="Chen Y.Y."/>
            <person name="Wu W.L."/>
            <person name="Hsu J.L."/>
            <person name="Lin Y.F."/>
            <person name="Huang M.D."/>
            <person name="Li C.Y."/>
            <person name="Huang L."/>
            <person name="Wang Z.W."/>
            <person name="Zhao X."/>
            <person name="Zhong W.Y."/>
            <person name="Peng D.H."/>
            <person name="Ahmad S."/>
            <person name="Lan S."/>
            <person name="Zhang J.S."/>
            <person name="Tsai W.C."/>
            <person name="Van de Peer Y."/>
            <person name="Liu Z.J."/>
        </authorList>
    </citation>
    <scope>NUCLEOTIDE SEQUENCE</scope>
    <source>
        <strain evidence="3">SCP</strain>
    </source>
</reference>
<dbReference type="Proteomes" id="UP001179952">
    <property type="component" value="Unassembled WGS sequence"/>
</dbReference>
<gene>
    <name evidence="3" type="ORF">QJS04_geneDACA000256</name>
</gene>
<accession>A0AAV9AR48</accession>
<dbReference type="InterPro" id="IPR016181">
    <property type="entry name" value="Acyl_CoA_acyltransferase"/>
</dbReference>
<dbReference type="Pfam" id="PF23209">
    <property type="entry name" value="IDM1_C"/>
    <property type="match status" value="1"/>
</dbReference>
<protein>
    <recommendedName>
        <fullName evidence="2">Increased DNA methylation 1 C-terminal domain-containing protein</fullName>
    </recommendedName>
</protein>